<evidence type="ECO:0000313" key="7">
    <source>
        <dbReference type="Proteomes" id="UP000695562"/>
    </source>
</evidence>
<feature type="region of interest" description="Disordered" evidence="4">
    <location>
        <begin position="492"/>
        <end position="776"/>
    </location>
</feature>
<accession>A0A8J4UV30</accession>
<dbReference type="Proteomes" id="UP000695562">
    <property type="component" value="Unassembled WGS sequence"/>
</dbReference>
<keyword evidence="7" id="KW-1185">Reference proteome</keyword>
<evidence type="ECO:0000256" key="4">
    <source>
        <dbReference type="SAM" id="MobiDB-lite"/>
    </source>
</evidence>
<evidence type="ECO:0000256" key="2">
    <source>
        <dbReference type="ARBA" id="ARBA00022670"/>
    </source>
</evidence>
<dbReference type="GO" id="GO:0006508">
    <property type="term" value="P:proteolysis"/>
    <property type="evidence" value="ECO:0007669"/>
    <property type="project" value="UniProtKB-KW"/>
</dbReference>
<keyword evidence="2" id="KW-0645">Protease</keyword>
<dbReference type="AlphaFoldDB" id="A0A8J4UV30"/>
<feature type="compositionally biased region" description="Polar residues" evidence="4">
    <location>
        <begin position="727"/>
        <end position="742"/>
    </location>
</feature>
<feature type="domain" description="Ubiquitin-like protease family profile" evidence="5">
    <location>
        <begin position="264"/>
        <end position="451"/>
    </location>
</feature>
<comment type="caution">
    <text evidence="6">The sequence shown here is derived from an EMBL/GenBank/DDBJ whole genome shotgun (WGS) entry which is preliminary data.</text>
</comment>
<feature type="compositionally biased region" description="Low complexity" evidence="4">
    <location>
        <begin position="643"/>
        <end position="656"/>
    </location>
</feature>
<feature type="compositionally biased region" description="Basic and acidic residues" evidence="4">
    <location>
        <begin position="606"/>
        <end position="642"/>
    </location>
</feature>
<feature type="compositionally biased region" description="Basic and acidic residues" evidence="4">
    <location>
        <begin position="743"/>
        <end position="760"/>
    </location>
</feature>
<keyword evidence="3" id="KW-0378">Hydrolase</keyword>
<feature type="compositionally biased region" description="Low complexity" evidence="4">
    <location>
        <begin position="764"/>
        <end position="776"/>
    </location>
</feature>
<evidence type="ECO:0000259" key="5">
    <source>
        <dbReference type="PROSITE" id="PS50600"/>
    </source>
</evidence>
<feature type="compositionally biased region" description="Basic and acidic residues" evidence="4">
    <location>
        <begin position="511"/>
        <end position="523"/>
    </location>
</feature>
<dbReference type="InterPro" id="IPR003653">
    <property type="entry name" value="Peptidase_C48_C"/>
</dbReference>
<protein>
    <recommendedName>
        <fullName evidence="5">Ubiquitin-like protease family profile domain-containing protein</fullName>
    </recommendedName>
</protein>
<sequence>MTRKRTRGASPHDQPLKVSKLNFSDSLIEQIIDDNKGTHENPLNLDEDDDDIVDVTPTTNGNGKSTTTTTTTTATATPTTEQSTTSTVDILKIMESIKQDNIYLKPNLIAFGSNNPIRSTKPVVFNETEIEFEISLKALQPYQSKSDDVVVIIRYKDISKFSVSFRNSQTDIEINVKEFTFKKGWLKKVSELRSYEAGIPHDIYLRSISKDEFTLMRPQIGLRSEFLNVIINVEDKNASNKTIIARYPHRASSSKCEDITRDVINITSDDLSRLEPFQYLNDSIVDFYIRYIKDKYVDAKDSSRFHFFNTYFYNILTTQSKIEDAYTKISKWTKNTDIFSKDFIFIPICENFHWTLVIVAFAYLDSDKQSSSQKSVILYLDSLHSGLGKITNKIREYLSLEWENKKSKPSNGEIPEKKFNFKNLPLYRCSVPKQNNLCDCGVFLLHYIELFCRNPEKNFDDPLNKPQWFPISEIEQKRESIKTIIKVLALEQDSERQEGDTDSSDSDSDDEKEKEKEEKKVDTENNNNNNQEVNDKMDIEKEKSLDSKKNDLDTSVDEKNENDKSLEIIEKEEKKENENDNDKSLEIIEKEEKSSTVNSNNNNSEKQNENDKSVEIIENNENDKSVEIVENHENEKGTKVEESLLPSSLPLTTNTNDDNEKETKVEESLSPPTINNEKENDKGIKINVNNQDDKSLEIVEKETKVERSSSPTINTKSDNEKEDDMIQINNQNNKSMEIVNSNNKKEEEEAFKSKEEKDLNPQENSNINDISNNKDSNINSFIEKVNQDETTYGFSNSKWL</sequence>
<name>A0A8J4UV30_9MYCE</name>
<dbReference type="PANTHER" id="PTHR47764">
    <property type="entry name" value="UBIQUITIN-LIKE-SPECIFIC PROTEASE 2B-RELATED"/>
    <property type="match status" value="1"/>
</dbReference>
<proteinExistence type="inferred from homology"/>
<comment type="similarity">
    <text evidence="1">Belongs to the peptidase C48 family.</text>
</comment>
<dbReference type="SUPFAM" id="SSF54001">
    <property type="entry name" value="Cysteine proteinases"/>
    <property type="match status" value="1"/>
</dbReference>
<dbReference type="Pfam" id="PF02902">
    <property type="entry name" value="Peptidase_C48"/>
    <property type="match status" value="1"/>
</dbReference>
<dbReference type="PANTHER" id="PTHR47764:SF2">
    <property type="entry name" value="UBIQUITIN-LIKE PROTEASE FAMILY PROFILE DOMAIN-CONTAINING PROTEIN"/>
    <property type="match status" value="1"/>
</dbReference>
<dbReference type="EMBL" id="AJWJ01000069">
    <property type="protein sequence ID" value="KAF2076186.1"/>
    <property type="molecule type" value="Genomic_DNA"/>
</dbReference>
<feature type="compositionally biased region" description="Basic and acidic residues" evidence="4">
    <location>
        <begin position="533"/>
        <end position="594"/>
    </location>
</feature>
<dbReference type="Gene3D" id="1.10.418.20">
    <property type="match status" value="1"/>
</dbReference>
<feature type="region of interest" description="Disordered" evidence="4">
    <location>
        <begin position="56"/>
        <end position="80"/>
    </location>
</feature>
<evidence type="ECO:0000313" key="6">
    <source>
        <dbReference type="EMBL" id="KAF2076186.1"/>
    </source>
</evidence>
<gene>
    <name evidence="6" type="ORF">CYY_002486</name>
</gene>
<reference evidence="6" key="1">
    <citation type="submission" date="2020-01" db="EMBL/GenBank/DDBJ databases">
        <title>Development of genomics and gene disruption for Polysphondylium violaceum indicates a role for the polyketide synthase stlB in stalk morphogenesis.</title>
        <authorList>
            <person name="Narita B."/>
            <person name="Kawabe Y."/>
            <person name="Kin K."/>
            <person name="Saito T."/>
            <person name="Gibbs R."/>
            <person name="Kuspa A."/>
            <person name="Muzny D."/>
            <person name="Queller D."/>
            <person name="Richards S."/>
            <person name="Strassman J."/>
            <person name="Sucgang R."/>
            <person name="Worley K."/>
            <person name="Schaap P."/>
        </authorList>
    </citation>
    <scope>NUCLEOTIDE SEQUENCE</scope>
    <source>
        <strain evidence="6">QSvi11</strain>
    </source>
</reference>
<dbReference type="OrthoDB" id="442460at2759"/>
<feature type="compositionally biased region" description="Acidic residues" evidence="4">
    <location>
        <begin position="500"/>
        <end position="510"/>
    </location>
</feature>
<feature type="compositionally biased region" description="Basic and acidic residues" evidence="4">
    <location>
        <begin position="691"/>
        <end position="707"/>
    </location>
</feature>
<evidence type="ECO:0000256" key="1">
    <source>
        <dbReference type="ARBA" id="ARBA00005234"/>
    </source>
</evidence>
<dbReference type="GO" id="GO:0008234">
    <property type="term" value="F:cysteine-type peptidase activity"/>
    <property type="evidence" value="ECO:0007669"/>
    <property type="project" value="InterPro"/>
</dbReference>
<dbReference type="Gene3D" id="3.30.310.130">
    <property type="entry name" value="Ubiquitin-related"/>
    <property type="match status" value="1"/>
</dbReference>
<dbReference type="PROSITE" id="PS50600">
    <property type="entry name" value="ULP_PROTEASE"/>
    <property type="match status" value="1"/>
</dbReference>
<evidence type="ECO:0000256" key="3">
    <source>
        <dbReference type="ARBA" id="ARBA00022801"/>
    </source>
</evidence>
<dbReference type="InterPro" id="IPR038765">
    <property type="entry name" value="Papain-like_cys_pep_sf"/>
</dbReference>
<feature type="compositionally biased region" description="Low complexity" evidence="4">
    <location>
        <begin position="595"/>
        <end position="605"/>
    </location>
</feature>
<organism evidence="6 7">
    <name type="scientific">Polysphondylium violaceum</name>
    <dbReference type="NCBI Taxonomy" id="133409"/>
    <lineage>
        <taxon>Eukaryota</taxon>
        <taxon>Amoebozoa</taxon>
        <taxon>Evosea</taxon>
        <taxon>Eumycetozoa</taxon>
        <taxon>Dictyostelia</taxon>
        <taxon>Dictyosteliales</taxon>
        <taxon>Dictyosteliaceae</taxon>
        <taxon>Polysphondylium</taxon>
    </lineage>
</organism>